<keyword evidence="8" id="KW-0067">ATP-binding</keyword>
<keyword evidence="4" id="KW-0548">Nucleotidyltransferase</keyword>
<dbReference type="SUPFAM" id="SSF50494">
    <property type="entry name" value="Trypsin-like serine proteases"/>
    <property type="match status" value="1"/>
</dbReference>
<dbReference type="SUPFAM" id="SSF56672">
    <property type="entry name" value="DNA/RNA polymerases"/>
    <property type="match status" value="1"/>
</dbReference>
<dbReference type="GO" id="GO:0039694">
    <property type="term" value="P:viral RNA genome replication"/>
    <property type="evidence" value="ECO:0007669"/>
    <property type="project" value="InterPro"/>
</dbReference>
<dbReference type="Pfam" id="PF00910">
    <property type="entry name" value="RNA_helicase"/>
    <property type="match status" value="1"/>
</dbReference>
<evidence type="ECO:0000313" key="14">
    <source>
        <dbReference type="EMBL" id="UBJ26010.1"/>
    </source>
</evidence>
<dbReference type="PRINTS" id="PR00918">
    <property type="entry name" value="CALICVIRUSNS"/>
</dbReference>
<keyword evidence="5" id="KW-0547">Nucleotide-binding</keyword>
<feature type="domain" description="SF3 helicase" evidence="13">
    <location>
        <begin position="306"/>
        <end position="490"/>
    </location>
</feature>
<dbReference type="InterPro" id="IPR043502">
    <property type="entry name" value="DNA/RNA_pol_sf"/>
</dbReference>
<evidence type="ECO:0000259" key="13">
    <source>
        <dbReference type="PROSITE" id="PS51218"/>
    </source>
</evidence>
<evidence type="ECO:0000256" key="1">
    <source>
        <dbReference type="ARBA" id="ARBA00022484"/>
    </source>
</evidence>
<keyword evidence="1" id="KW-0696">RNA-directed RNA polymerase</keyword>
<dbReference type="GO" id="GO:0003968">
    <property type="term" value="F:RNA-directed RNA polymerase activity"/>
    <property type="evidence" value="ECO:0007669"/>
    <property type="project" value="UniProtKB-KW"/>
</dbReference>
<evidence type="ECO:0000256" key="8">
    <source>
        <dbReference type="ARBA" id="ARBA00022840"/>
    </source>
</evidence>
<keyword evidence="6" id="KW-0378">Hydrolase</keyword>
<feature type="transmembrane region" description="Helical" evidence="11">
    <location>
        <begin position="78"/>
        <end position="106"/>
    </location>
</feature>
<sequence>MDLTAHYQDENGLQDLLGNIWTKTKDMIDLEAIKAYMLSIWENIEKFICFIPTVAKTVYSTSKGLFSIMSDPNLYKHLMVGILYIVLRYIGLTNVANIMLGLYITFIADNTLTRIIGIMTAVLGFTTIKLDFDDMMFGPRSRVRHSGELAINAKFQSDDNELKPSPASSLATIAMLLGSMIFAFKINDFLPHDYEQFAKRMNAHSQVARGFSTIHDSFGYLVSGIKEAGHAFLGLDPNGADVLPVDVRENINLLTSFDATRKAQLHMHPGDVRKIIDGHDEYLRLRLIYSQNRALTPMLDRMQIGWVNLHALAQGHNQDPAGCRVVPIVMMLRGESGVGKSSVMYHIASYVLAEAGLINEETSDADLRTKIQTCAYPRASETTYWEGYKRQPITMVDDAFQVRDSISAPNLDVMELIRMSNPFPMPLNMAHLASKGNSNFDSRVIVYTTNVKRLKFESVISNEAIQNRVTMPYEVKIKAEFATPTGKLKSEYKTGAINTDVYEFYPWNVNTGALGPAPISFDELAEDLVKRMRRSRNNATTQGNDLVAHAKRAIERVKAINGEALLPEPEFGRPAVSDERIARLRMPRRPRRGWFQMEREEAFGGLGRRIQEPAPIDEDEFEERTGIELDAIIQPRKGWKSYLPKCLFSRLPTSKTDAQILQRAAWYCRRQAVPPLYSHFWEFLENQELVTELGLIDEVSYFDIKELFEDNAAELLAPLKDRLSNDFVTMSDLLEMVEQRTRLSKDQLSTSALVISSIALVAGSYALFSRLTTKEPEAWWKKIKVEDDYYKAAELKEDLIACDKDVLELGFVEPKRFQRIMAYLHWSKSQDRAVLESEEIDFSKQLRAQNVDKKYFVPSEELLESGTHRRHDAKTKLEENMESGTERHHKSKARLESGTHRSYTAKAKLEEDTYYQGWSNTNAYDIAIKIRKNVVRLVPIIDGKEVDTRVNALFIANRDLLLNEHYLDRFNTYAEQAESSFVISVRAVGSTTGTSYAYKDFIANKIPYMRGEVTTDLTLLRLDPRSGNRYASLLGFVIKAEQLNALPGRRAVLTVSDRDGWEKSFGEIQDPREVKINGKIYAGSYPVDLNSIGGDCGGYYITDDGISTRKLFGIHFAGSSKGAIATPLVYEDLEKIVDDTVTFDMELQEEDIPPMLVGNCVVRGRTDNGLTVPSKTALEKTAIFNQIIESEMLPAQISYSERKGGILDKALSKNFNEQPVIDSGTLNRAVESYEKMLSKTCNRRDMRKLTYDEAVAGVANDDYIRGVERATSAGWPACTTAKRGKTEWFGSDGPYTLDSARSVELKQKIENDIKTMKEGNFVRYTFMNVLKDETRPIEKVTAGKTRVFAACPIDFLIVFRMYFSSFFALMMENRIENESAVAIRAHSLEWTQLANRLKTVGNRMIAGDFSNYDGTLHSHILWKVYDIVERYYETSLDYCPSDALIRRVLWENIVSSENIVNNHIYQLNHSQPSGNPSTAILNSMYNSIACRYVYYAAGHSRFNENVRMIAYGDDNILSVSEEVDWDQQQMTTEFAKIGMTYTDEDKLGISSFRPLEEVSFLKRGFTQPFLGAQFAPLKIRSILECFNWIHKTPNERGVMEQNWEMANLELSFHPADVFDYWTLKIRTALAKQYGYRPQIKPRTAFLHAIRDGDRSLFDKAQWV</sequence>
<feature type="domain" description="RdRp catalytic" evidence="12">
    <location>
        <begin position="1402"/>
        <end position="1527"/>
    </location>
</feature>
<dbReference type="InterPro" id="IPR007094">
    <property type="entry name" value="RNA-dir_pol_PSvirus"/>
</dbReference>
<evidence type="ECO:0000256" key="7">
    <source>
        <dbReference type="ARBA" id="ARBA00022807"/>
    </source>
</evidence>
<feature type="region of interest" description="Disordered" evidence="10">
    <location>
        <begin position="878"/>
        <end position="897"/>
    </location>
</feature>
<feature type="transmembrane region" description="Helical" evidence="11">
    <location>
        <begin position="112"/>
        <end position="132"/>
    </location>
</feature>
<evidence type="ECO:0000256" key="11">
    <source>
        <dbReference type="SAM" id="Phobius"/>
    </source>
</evidence>
<keyword evidence="7" id="KW-0788">Thiol protease</keyword>
<keyword evidence="11" id="KW-0812">Transmembrane</keyword>
<dbReference type="InterPro" id="IPR001205">
    <property type="entry name" value="RNA-dir_pol_C"/>
</dbReference>
<dbReference type="InterPro" id="IPR000605">
    <property type="entry name" value="Helicase_SF3_ssDNA/RNA_vir"/>
</dbReference>
<evidence type="ECO:0000256" key="5">
    <source>
        <dbReference type="ARBA" id="ARBA00022741"/>
    </source>
</evidence>
<evidence type="ECO:0000256" key="6">
    <source>
        <dbReference type="ARBA" id="ARBA00022801"/>
    </source>
</evidence>
<keyword evidence="2" id="KW-0645">Protease</keyword>
<dbReference type="GO" id="GO:0005524">
    <property type="term" value="F:ATP binding"/>
    <property type="evidence" value="ECO:0007669"/>
    <property type="project" value="UniProtKB-KW"/>
</dbReference>
<organism evidence="14">
    <name type="scientific">Red panda dicistro-like virus</name>
    <dbReference type="NCBI Taxonomy" id="2864001"/>
    <lineage>
        <taxon>Viruses</taxon>
        <taxon>Riboviria</taxon>
        <taxon>Orthornavirae</taxon>
        <taxon>Pisuviricota</taxon>
        <taxon>Pisoniviricetes</taxon>
        <taxon>Picornavirales</taxon>
        <taxon>Dicistroviridae</taxon>
    </lineage>
</organism>
<keyword evidence="11" id="KW-1133">Transmembrane helix</keyword>
<dbReference type="InterPro" id="IPR004004">
    <property type="entry name" value="Helic/Pol/Pept_Calicivir-typ"/>
</dbReference>
<dbReference type="InterPro" id="IPR009003">
    <property type="entry name" value="Peptidase_S1_PA"/>
</dbReference>
<accession>A0A8K1HI23</accession>
<dbReference type="PROSITE" id="PS51218">
    <property type="entry name" value="SF3_HELICASE_2"/>
    <property type="match status" value="1"/>
</dbReference>
<evidence type="ECO:0000256" key="9">
    <source>
        <dbReference type="ARBA" id="ARBA00022953"/>
    </source>
</evidence>
<dbReference type="GO" id="GO:0003724">
    <property type="term" value="F:RNA helicase activity"/>
    <property type="evidence" value="ECO:0007669"/>
    <property type="project" value="InterPro"/>
</dbReference>
<evidence type="ECO:0000256" key="2">
    <source>
        <dbReference type="ARBA" id="ARBA00022670"/>
    </source>
</evidence>
<dbReference type="CDD" id="cd23194">
    <property type="entry name" value="Dicistroviridae_RdRp"/>
    <property type="match status" value="1"/>
</dbReference>
<dbReference type="GO" id="GO:0003723">
    <property type="term" value="F:RNA binding"/>
    <property type="evidence" value="ECO:0007669"/>
    <property type="project" value="InterPro"/>
</dbReference>
<evidence type="ECO:0000256" key="4">
    <source>
        <dbReference type="ARBA" id="ARBA00022695"/>
    </source>
</evidence>
<dbReference type="EMBL" id="MZ556287">
    <property type="protein sequence ID" value="UBJ26010.1"/>
    <property type="molecule type" value="Genomic_RNA"/>
</dbReference>
<dbReference type="InterPro" id="IPR014759">
    <property type="entry name" value="Helicase_SF3_ssRNA_vir"/>
</dbReference>
<reference evidence="14" key="1">
    <citation type="submission" date="2021-07" db="EMBL/GenBank/DDBJ databases">
        <title>Communication and adaptive evolution of viruses within giant pandas and their associated organisms in a local ecological environment.</title>
        <authorList>
            <person name="Zhao M."/>
            <person name="Liu S."/>
            <person name="Zhang W."/>
        </authorList>
    </citation>
    <scope>NUCLEOTIDE SEQUENCE</scope>
    <source>
        <strain evidence="14">Rpf283PicorV02-12</strain>
    </source>
</reference>
<dbReference type="InterPro" id="IPR043128">
    <property type="entry name" value="Rev_trsase/Diguanyl_cyclase"/>
</dbReference>
<keyword evidence="11" id="KW-0472">Membrane</keyword>
<evidence type="ECO:0000259" key="12">
    <source>
        <dbReference type="PROSITE" id="PS50507"/>
    </source>
</evidence>
<dbReference type="GO" id="GO:0008234">
    <property type="term" value="F:cysteine-type peptidase activity"/>
    <property type="evidence" value="ECO:0007669"/>
    <property type="project" value="UniProtKB-KW"/>
</dbReference>
<keyword evidence="9" id="KW-0693">Viral RNA replication</keyword>
<dbReference type="Pfam" id="PF00680">
    <property type="entry name" value="RdRP_1"/>
    <property type="match status" value="1"/>
</dbReference>
<dbReference type="Gene3D" id="3.30.70.270">
    <property type="match status" value="1"/>
</dbReference>
<dbReference type="PROSITE" id="PS50507">
    <property type="entry name" value="RDRP_SSRNA_POS"/>
    <property type="match status" value="1"/>
</dbReference>
<evidence type="ECO:0000256" key="3">
    <source>
        <dbReference type="ARBA" id="ARBA00022679"/>
    </source>
</evidence>
<evidence type="ECO:0000256" key="10">
    <source>
        <dbReference type="SAM" id="MobiDB-lite"/>
    </source>
</evidence>
<protein>
    <submittedName>
        <fullName evidence="14">Putative nonstructural polyprotein</fullName>
    </submittedName>
</protein>
<dbReference type="GO" id="GO:0006508">
    <property type="term" value="P:proteolysis"/>
    <property type="evidence" value="ECO:0007669"/>
    <property type="project" value="UniProtKB-KW"/>
</dbReference>
<name>A0A8K1HI23_9VIRU</name>
<keyword evidence="3" id="KW-0808">Transferase</keyword>
<proteinExistence type="predicted"/>
<dbReference type="GO" id="GO:0006351">
    <property type="term" value="P:DNA-templated transcription"/>
    <property type="evidence" value="ECO:0007669"/>
    <property type="project" value="InterPro"/>
</dbReference>